<evidence type="ECO:0000313" key="1">
    <source>
        <dbReference type="EMBL" id="CAD7462902.1"/>
    </source>
</evidence>
<dbReference type="EMBL" id="OE006820">
    <property type="protein sequence ID" value="CAD7462902.1"/>
    <property type="molecule type" value="Genomic_DNA"/>
</dbReference>
<accession>A0A7R9P0G8</accession>
<organism evidence="1">
    <name type="scientific">Timema tahoe</name>
    <dbReference type="NCBI Taxonomy" id="61484"/>
    <lineage>
        <taxon>Eukaryota</taxon>
        <taxon>Metazoa</taxon>
        <taxon>Ecdysozoa</taxon>
        <taxon>Arthropoda</taxon>
        <taxon>Hexapoda</taxon>
        <taxon>Insecta</taxon>
        <taxon>Pterygota</taxon>
        <taxon>Neoptera</taxon>
        <taxon>Polyneoptera</taxon>
        <taxon>Phasmatodea</taxon>
        <taxon>Timematodea</taxon>
        <taxon>Timematoidea</taxon>
        <taxon>Timematidae</taxon>
        <taxon>Timema</taxon>
    </lineage>
</organism>
<sequence length="129" mass="14069">MKTKEASGGPVLRTGTNGLYGGMEMDSGSPPSLHACPGAVLFSNAHEYKLDHFRVKVHRTFFTSVSIESPCTARLNQQRNKNRASHLARKQIDLEWSRHGLVASKSGEGRYIAIIFVSAVLLVTGMGQV</sequence>
<protein>
    <submittedName>
        <fullName evidence="1">Uncharacterized protein</fullName>
    </submittedName>
</protein>
<gene>
    <name evidence="1" type="ORF">TTEB3V08_LOCUS10791</name>
</gene>
<dbReference type="AlphaFoldDB" id="A0A7R9P0G8"/>
<reference evidence="1" key="1">
    <citation type="submission" date="2020-11" db="EMBL/GenBank/DDBJ databases">
        <authorList>
            <person name="Tran Van P."/>
        </authorList>
    </citation>
    <scope>NUCLEOTIDE SEQUENCE</scope>
</reference>
<proteinExistence type="predicted"/>
<name>A0A7R9P0G8_9NEOP</name>